<evidence type="ECO:0000313" key="2">
    <source>
        <dbReference type="EMBL" id="KAG2935985.1"/>
    </source>
</evidence>
<gene>
    <name evidence="2" type="ORF">PC117_g12282</name>
</gene>
<dbReference type="Proteomes" id="UP000736787">
    <property type="component" value="Unassembled WGS sequence"/>
</dbReference>
<name>A0A8T1D2S1_9STRA</name>
<feature type="region of interest" description="Disordered" evidence="1">
    <location>
        <begin position="35"/>
        <end position="86"/>
    </location>
</feature>
<feature type="compositionally biased region" description="Polar residues" evidence="1">
    <location>
        <begin position="35"/>
        <end position="52"/>
    </location>
</feature>
<accession>A0A8T1D2S1</accession>
<comment type="caution">
    <text evidence="2">The sequence shown here is derived from an EMBL/GenBank/DDBJ whole genome shotgun (WGS) entry which is preliminary data.</text>
</comment>
<evidence type="ECO:0000256" key="1">
    <source>
        <dbReference type="SAM" id="MobiDB-lite"/>
    </source>
</evidence>
<dbReference type="EMBL" id="RCMK01000334">
    <property type="protein sequence ID" value="KAG2935985.1"/>
    <property type="molecule type" value="Genomic_DNA"/>
</dbReference>
<feature type="compositionally biased region" description="Polar residues" evidence="1">
    <location>
        <begin position="77"/>
        <end position="86"/>
    </location>
</feature>
<protein>
    <submittedName>
        <fullName evidence="2">Uncharacterized protein</fullName>
    </submittedName>
</protein>
<proteinExistence type="predicted"/>
<evidence type="ECO:0000313" key="3">
    <source>
        <dbReference type="Proteomes" id="UP000736787"/>
    </source>
</evidence>
<reference evidence="2" key="1">
    <citation type="submission" date="2018-10" db="EMBL/GenBank/DDBJ databases">
        <title>Effector identification in a new, highly contiguous assembly of the strawberry crown rot pathogen Phytophthora cactorum.</title>
        <authorList>
            <person name="Armitage A.D."/>
            <person name="Nellist C.F."/>
            <person name="Bates H."/>
            <person name="Vickerstaff R.J."/>
            <person name="Harrison R.J."/>
        </authorList>
    </citation>
    <scope>NUCLEOTIDE SEQUENCE</scope>
    <source>
        <strain evidence="2">4040</strain>
    </source>
</reference>
<sequence>MTDDDAAPRGLFAGLPLTAPASLSAAAPIDLTTSGEATQATTSPVYSLTTTARDSECKPPHLAHTSTQATPAPEMATPQTETTTNMQQPMNVPTAEPFMPPNFGLKVPKPRDLDWPGFAKFTGKEVYPGLGADFKTWGLRVLQRLAATQQMSGGDWSEEFRIIALNGKLDGTALTTTITAFKGLQLMTAEKLRERTWAEHFQYLTYVAERSGCPDLPVLQCLCNAWTTYSKLRS</sequence>
<dbReference type="VEuPathDB" id="FungiDB:PC110_g9355"/>
<dbReference type="AlphaFoldDB" id="A0A8T1D2S1"/>
<organism evidence="2 3">
    <name type="scientific">Phytophthora cactorum</name>
    <dbReference type="NCBI Taxonomy" id="29920"/>
    <lineage>
        <taxon>Eukaryota</taxon>
        <taxon>Sar</taxon>
        <taxon>Stramenopiles</taxon>
        <taxon>Oomycota</taxon>
        <taxon>Peronosporomycetes</taxon>
        <taxon>Peronosporales</taxon>
        <taxon>Peronosporaceae</taxon>
        <taxon>Phytophthora</taxon>
    </lineage>
</organism>